<feature type="transmembrane region" description="Helical" evidence="1">
    <location>
        <begin position="263"/>
        <end position="285"/>
    </location>
</feature>
<reference evidence="3 4" key="1">
    <citation type="journal article" date="2018" name="Evol. Lett.">
        <title>Horizontal gene cluster transfer increased hallucinogenic mushroom diversity.</title>
        <authorList>
            <person name="Reynolds H.T."/>
            <person name="Vijayakumar V."/>
            <person name="Gluck-Thaler E."/>
            <person name="Korotkin H.B."/>
            <person name="Matheny P.B."/>
            <person name="Slot J.C."/>
        </authorList>
    </citation>
    <scope>NUCLEOTIDE SEQUENCE [LARGE SCALE GENOMIC DNA]</scope>
    <source>
        <strain evidence="3 4">SRW20</strain>
    </source>
</reference>
<dbReference type="InParanoid" id="A0A409W8G2"/>
<keyword evidence="1" id="KW-0472">Membrane</keyword>
<evidence type="ECO:0000313" key="4">
    <source>
        <dbReference type="Proteomes" id="UP000284706"/>
    </source>
</evidence>
<evidence type="ECO:0000313" key="3">
    <source>
        <dbReference type="EMBL" id="PPQ74817.1"/>
    </source>
</evidence>
<feature type="transmembrane region" description="Helical" evidence="1">
    <location>
        <begin position="32"/>
        <end position="55"/>
    </location>
</feature>
<feature type="transmembrane region" description="Helical" evidence="1">
    <location>
        <begin position="106"/>
        <end position="126"/>
    </location>
</feature>
<feature type="transmembrane region" description="Helical" evidence="1">
    <location>
        <begin position="240"/>
        <end position="257"/>
    </location>
</feature>
<protein>
    <recommendedName>
        <fullName evidence="2">DUF6533 domain-containing protein</fullName>
    </recommendedName>
</protein>
<comment type="caution">
    <text evidence="3">The sequence shown here is derived from an EMBL/GenBank/DDBJ whole genome shotgun (WGS) entry which is preliminary data.</text>
</comment>
<sequence>METPPSNLTSSIPSILDPSHPLAYLAYLPPSVAYETLVVSYVLVASLSVLIWDIISTLVEEYRILVKCSPRLSWFVYWTTRLSTVGFLVFSTIYETAPLGNCKALFRINPSLFSLSVASTSFLFYLRVYAMYKHNKYVCGFFFVMWLAVFGCSLTPIFGSSGLNIGPTKHCEVSESIQQFIGVNSTLPLVNDTLIFIAIWYRLVQIGLLGNARARDVVKAALSGQSMTVFTRALFRDGQAYYLSTASLAFVAMVIFYLDSVPLIYRCLFPSINLTLINIMACRVYRNWASGKYKEGLNGGPAVATIDCSLPTHFARPPSPPSLTLARSQSPETSRLEGVTFIHYSVPDERVWTA</sequence>
<keyword evidence="1" id="KW-1133">Transmembrane helix</keyword>
<keyword evidence="1" id="KW-0812">Transmembrane</keyword>
<evidence type="ECO:0000259" key="2">
    <source>
        <dbReference type="Pfam" id="PF20151"/>
    </source>
</evidence>
<dbReference type="Proteomes" id="UP000284706">
    <property type="component" value="Unassembled WGS sequence"/>
</dbReference>
<dbReference type="InterPro" id="IPR045340">
    <property type="entry name" value="DUF6533"/>
</dbReference>
<name>A0A409W8G2_9AGAR</name>
<evidence type="ECO:0000256" key="1">
    <source>
        <dbReference type="SAM" id="Phobius"/>
    </source>
</evidence>
<dbReference type="OrthoDB" id="3038990at2759"/>
<accession>A0A409W8G2</accession>
<dbReference type="EMBL" id="NHYE01005311">
    <property type="protein sequence ID" value="PPQ74817.1"/>
    <property type="molecule type" value="Genomic_DNA"/>
</dbReference>
<feature type="transmembrane region" description="Helical" evidence="1">
    <location>
        <begin position="75"/>
        <end position="94"/>
    </location>
</feature>
<dbReference type="AlphaFoldDB" id="A0A409W8G2"/>
<dbReference type="Pfam" id="PF20151">
    <property type="entry name" value="DUF6533"/>
    <property type="match status" value="1"/>
</dbReference>
<organism evidence="3 4">
    <name type="scientific">Gymnopilus dilepis</name>
    <dbReference type="NCBI Taxonomy" id="231916"/>
    <lineage>
        <taxon>Eukaryota</taxon>
        <taxon>Fungi</taxon>
        <taxon>Dikarya</taxon>
        <taxon>Basidiomycota</taxon>
        <taxon>Agaricomycotina</taxon>
        <taxon>Agaricomycetes</taxon>
        <taxon>Agaricomycetidae</taxon>
        <taxon>Agaricales</taxon>
        <taxon>Agaricineae</taxon>
        <taxon>Hymenogastraceae</taxon>
        <taxon>Gymnopilus</taxon>
    </lineage>
</organism>
<feature type="transmembrane region" description="Helical" evidence="1">
    <location>
        <begin position="193"/>
        <end position="212"/>
    </location>
</feature>
<gene>
    <name evidence="3" type="ORF">CVT26_005451</name>
</gene>
<feature type="domain" description="DUF6533" evidence="2">
    <location>
        <begin position="41"/>
        <end position="84"/>
    </location>
</feature>
<proteinExistence type="predicted"/>
<keyword evidence="4" id="KW-1185">Reference proteome</keyword>
<feature type="transmembrane region" description="Helical" evidence="1">
    <location>
        <begin position="138"/>
        <end position="158"/>
    </location>
</feature>